<reference evidence="9 10" key="1">
    <citation type="journal article" date="2013" name="BMC Genomics">
        <title>Reconstruction of the lipid metabolism for the microalga Monoraphidium neglectum from its genome sequence reveals characteristics suitable for biofuel production.</title>
        <authorList>
            <person name="Bogen C."/>
            <person name="Al-Dilaimi A."/>
            <person name="Albersmeier A."/>
            <person name="Wichmann J."/>
            <person name="Grundmann M."/>
            <person name="Rupp O."/>
            <person name="Lauersen K.J."/>
            <person name="Blifernez-Klassen O."/>
            <person name="Kalinowski J."/>
            <person name="Goesmann A."/>
            <person name="Mussgnug J.H."/>
            <person name="Kruse O."/>
        </authorList>
    </citation>
    <scope>NUCLEOTIDE SEQUENCE [LARGE SCALE GENOMIC DNA]</scope>
    <source>
        <strain evidence="9 10">SAG 48.87</strain>
    </source>
</reference>
<dbReference type="PROSITE" id="PS51562">
    <property type="entry name" value="RNA_CAP0_MT"/>
    <property type="match status" value="1"/>
</dbReference>
<evidence type="ECO:0000256" key="7">
    <source>
        <dbReference type="ARBA" id="ARBA00044712"/>
    </source>
</evidence>
<dbReference type="Proteomes" id="UP000054498">
    <property type="component" value="Unassembled WGS sequence"/>
</dbReference>
<proteinExistence type="predicted"/>
<evidence type="ECO:0000313" key="9">
    <source>
        <dbReference type="EMBL" id="KIY92442.1"/>
    </source>
</evidence>
<feature type="domain" description="MRNA cap 0 methyltransferase" evidence="8">
    <location>
        <begin position="1"/>
        <end position="92"/>
    </location>
</feature>
<dbReference type="Gene3D" id="3.40.50.150">
    <property type="entry name" value="Vaccinia Virus protein VP39"/>
    <property type="match status" value="1"/>
</dbReference>
<dbReference type="OrthoDB" id="10248867at2759"/>
<organism evidence="9 10">
    <name type="scientific">Monoraphidium neglectum</name>
    <dbReference type="NCBI Taxonomy" id="145388"/>
    <lineage>
        <taxon>Eukaryota</taxon>
        <taxon>Viridiplantae</taxon>
        <taxon>Chlorophyta</taxon>
        <taxon>core chlorophytes</taxon>
        <taxon>Chlorophyceae</taxon>
        <taxon>CS clade</taxon>
        <taxon>Sphaeropleales</taxon>
        <taxon>Selenastraceae</taxon>
        <taxon>Monoraphidium</taxon>
    </lineage>
</organism>
<evidence type="ECO:0000256" key="2">
    <source>
        <dbReference type="ARBA" id="ARBA00022603"/>
    </source>
</evidence>
<evidence type="ECO:0000313" key="10">
    <source>
        <dbReference type="Proteomes" id="UP000054498"/>
    </source>
</evidence>
<dbReference type="PANTHER" id="PTHR12189:SF2">
    <property type="entry name" value="MRNA CAP GUANINE-N7 METHYLTRANSFERASE"/>
    <property type="match status" value="1"/>
</dbReference>
<evidence type="ECO:0000256" key="4">
    <source>
        <dbReference type="ARBA" id="ARBA00022691"/>
    </source>
</evidence>
<dbReference type="GeneID" id="25733190"/>
<evidence type="ECO:0000256" key="1">
    <source>
        <dbReference type="ARBA" id="ARBA00011926"/>
    </source>
</evidence>
<keyword evidence="6" id="KW-0507">mRNA processing</keyword>
<dbReference type="GO" id="GO:0003723">
    <property type="term" value="F:RNA binding"/>
    <property type="evidence" value="ECO:0007669"/>
    <property type="project" value="UniProtKB-KW"/>
</dbReference>
<dbReference type="InterPro" id="IPR004971">
    <property type="entry name" value="mRNA_G-N7_MeTrfase_dom"/>
</dbReference>
<dbReference type="InterPro" id="IPR029063">
    <property type="entry name" value="SAM-dependent_MTases_sf"/>
</dbReference>
<dbReference type="Pfam" id="PF03291">
    <property type="entry name" value="mRNA_G-N7_MeTrfase"/>
    <property type="match status" value="1"/>
</dbReference>
<dbReference type="PANTHER" id="PTHR12189">
    <property type="entry name" value="MRNA GUANINE-7- METHYLTRANSFERASE"/>
    <property type="match status" value="1"/>
</dbReference>
<evidence type="ECO:0000256" key="5">
    <source>
        <dbReference type="ARBA" id="ARBA00022884"/>
    </source>
</evidence>
<dbReference type="InterPro" id="IPR039753">
    <property type="entry name" value="RG7MT1"/>
</dbReference>
<keyword evidence="6" id="KW-0506">mRNA capping</keyword>
<dbReference type="AlphaFoldDB" id="A0A0D2IWT0"/>
<dbReference type="EC" id="2.1.1.56" evidence="1"/>
<sequence length="92" mass="10459">MHALQVKYVKGIDLSPAEVKEAQRRYQEMKGRGALAIECEFEQCEHLGDRHMPEFSPFDVVTCMFAVHYFFAEEGTLATFLSNVRDSLKDGG</sequence>
<keyword evidence="10" id="KW-1185">Reference proteome</keyword>
<dbReference type="STRING" id="145388.A0A0D2IWT0"/>
<dbReference type="KEGG" id="mng:MNEG_15520"/>
<dbReference type="SUPFAM" id="SSF53335">
    <property type="entry name" value="S-adenosyl-L-methionine-dependent methyltransferases"/>
    <property type="match status" value="1"/>
</dbReference>
<dbReference type="RefSeq" id="XP_013891462.1">
    <property type="nucleotide sequence ID" value="XM_014036008.1"/>
</dbReference>
<protein>
    <recommendedName>
        <fullName evidence="1">mRNA (guanine-N(7))-methyltransferase</fullName>
        <ecNumber evidence="1">2.1.1.56</ecNumber>
    </recommendedName>
</protein>
<keyword evidence="2" id="KW-0489">Methyltransferase</keyword>
<dbReference type="GO" id="GO:0004482">
    <property type="term" value="F:mRNA 5'-cap (guanine-N7-)-methyltransferase activity"/>
    <property type="evidence" value="ECO:0007669"/>
    <property type="project" value="UniProtKB-EC"/>
</dbReference>
<gene>
    <name evidence="9" type="ORF">MNEG_15520</name>
</gene>
<evidence type="ECO:0000256" key="3">
    <source>
        <dbReference type="ARBA" id="ARBA00022679"/>
    </source>
</evidence>
<name>A0A0D2IWT0_9CHLO</name>
<dbReference type="GO" id="GO:0005634">
    <property type="term" value="C:nucleus"/>
    <property type="evidence" value="ECO:0007669"/>
    <property type="project" value="TreeGrafter"/>
</dbReference>
<keyword evidence="5" id="KW-0694">RNA-binding</keyword>
<evidence type="ECO:0000259" key="8">
    <source>
        <dbReference type="PROSITE" id="PS51562"/>
    </source>
</evidence>
<comment type="catalytic activity">
    <reaction evidence="7">
        <text>a 5'-end (5'-triphosphoguanosine)-ribonucleoside in mRNA + S-adenosyl-L-methionine = a 5'-end (N(7)-methyl 5'-triphosphoguanosine)-ribonucleoside in mRNA + S-adenosyl-L-homocysteine</text>
        <dbReference type="Rhea" id="RHEA:67008"/>
        <dbReference type="Rhea" id="RHEA-COMP:17166"/>
        <dbReference type="Rhea" id="RHEA-COMP:17167"/>
        <dbReference type="ChEBI" id="CHEBI:57856"/>
        <dbReference type="ChEBI" id="CHEBI:59789"/>
        <dbReference type="ChEBI" id="CHEBI:156461"/>
        <dbReference type="ChEBI" id="CHEBI:167617"/>
        <dbReference type="EC" id="2.1.1.56"/>
    </reaction>
</comment>
<evidence type="ECO:0000256" key="6">
    <source>
        <dbReference type="ARBA" id="ARBA00023042"/>
    </source>
</evidence>
<keyword evidence="4" id="KW-0949">S-adenosyl-L-methionine</keyword>
<accession>A0A0D2IWT0</accession>
<keyword evidence="3" id="KW-0808">Transferase</keyword>
<dbReference type="EMBL" id="KK105620">
    <property type="protein sequence ID" value="KIY92442.1"/>
    <property type="molecule type" value="Genomic_DNA"/>
</dbReference>